<protein>
    <submittedName>
        <fullName evidence="1">Uncharacterized protein</fullName>
    </submittedName>
</protein>
<dbReference type="RefSeq" id="WP_147656833.1">
    <property type="nucleotide sequence ID" value="NZ_BMFM01000001.1"/>
</dbReference>
<evidence type="ECO:0000313" key="2">
    <source>
        <dbReference type="Proteomes" id="UP000321062"/>
    </source>
</evidence>
<sequence>MRRTLLALAAFAAATLPAHAVSLTGAQVGDIFCYGRLSGDMAPVEAILTPELGAAIADAESRNDAIQKSAPDEKPPLGDGIPWQSFQDYAPRCSVVGMTGSAEHPEVVLFYQFPDNPAGNWSDKLELTFVDKRLRINDVIYKDGSRLTQALHDAFAQ</sequence>
<name>A0A5B9DQ62_9HYPH</name>
<organism evidence="1 2">
    <name type="scientific">Paradevosia tibetensis</name>
    <dbReference type="NCBI Taxonomy" id="1447062"/>
    <lineage>
        <taxon>Bacteria</taxon>
        <taxon>Pseudomonadati</taxon>
        <taxon>Pseudomonadota</taxon>
        <taxon>Alphaproteobacteria</taxon>
        <taxon>Hyphomicrobiales</taxon>
        <taxon>Devosiaceae</taxon>
        <taxon>Paradevosia</taxon>
    </lineage>
</organism>
<dbReference type="OrthoDB" id="8083615at2"/>
<proteinExistence type="predicted"/>
<dbReference type="KEGG" id="yti:FNA67_15745"/>
<dbReference type="EMBL" id="CP041690">
    <property type="protein sequence ID" value="QEE21550.1"/>
    <property type="molecule type" value="Genomic_DNA"/>
</dbReference>
<dbReference type="Proteomes" id="UP000321062">
    <property type="component" value="Chromosome"/>
</dbReference>
<keyword evidence="2" id="KW-1185">Reference proteome</keyword>
<gene>
    <name evidence="1" type="ORF">FNA67_15745</name>
</gene>
<reference evidence="1 2" key="1">
    <citation type="journal article" date="2015" name="Int. J. Syst. Evol. Microbiol.">
        <title>Youhaiella tibetensis gen. nov., sp. nov., isolated from subsurface sediment.</title>
        <authorList>
            <person name="Wang Y.X."/>
            <person name="Huang F.Q."/>
            <person name="Nogi Y."/>
            <person name="Pang S.J."/>
            <person name="Wang P.K."/>
            <person name="Lv J."/>
        </authorList>
    </citation>
    <scope>NUCLEOTIDE SEQUENCE [LARGE SCALE GENOMIC DNA]</scope>
    <source>
        <strain evidence="2">fig4</strain>
    </source>
</reference>
<evidence type="ECO:0000313" key="1">
    <source>
        <dbReference type="EMBL" id="QEE21550.1"/>
    </source>
</evidence>
<accession>A0A5B9DQ62</accession>
<dbReference type="AlphaFoldDB" id="A0A5B9DQ62"/>